<sequence>MLFFAVSQIVTLTVNNRARGHHFGVEQRLARQQTQEIAAMSVRPVEHRRDGEAISRKSGGLGFRLHGE</sequence>
<evidence type="ECO:0000313" key="2">
    <source>
        <dbReference type="EMBL" id="VEA41474.1"/>
    </source>
</evidence>
<accession>A0A447PQT2</accession>
<organism evidence="2 3">
    <name type="scientific">Salmonella enterica I</name>
    <dbReference type="NCBI Taxonomy" id="59201"/>
    <lineage>
        <taxon>Bacteria</taxon>
        <taxon>Pseudomonadati</taxon>
        <taxon>Pseudomonadota</taxon>
        <taxon>Gammaproteobacteria</taxon>
        <taxon>Enterobacterales</taxon>
        <taxon>Enterobacteriaceae</taxon>
        <taxon>Salmonella</taxon>
    </lineage>
</organism>
<evidence type="ECO:0000256" key="1">
    <source>
        <dbReference type="SAM" id="MobiDB-lite"/>
    </source>
</evidence>
<evidence type="ECO:0000313" key="3">
    <source>
        <dbReference type="Proteomes" id="UP000277214"/>
    </source>
</evidence>
<name>A0A447PQT2_SALET</name>
<dbReference type="AlphaFoldDB" id="A0A447PQT2"/>
<feature type="compositionally biased region" description="Basic and acidic residues" evidence="1">
    <location>
        <begin position="44"/>
        <end position="55"/>
    </location>
</feature>
<reference evidence="2 3" key="1">
    <citation type="submission" date="2018-12" db="EMBL/GenBank/DDBJ databases">
        <authorList>
            <consortium name="Pathogen Informatics"/>
        </authorList>
    </citation>
    <scope>NUCLEOTIDE SEQUENCE [LARGE SCALE GENOMIC DNA]</scope>
    <source>
        <strain evidence="2 3">NCTC8272</strain>
    </source>
</reference>
<dbReference type="Proteomes" id="UP000277214">
    <property type="component" value="Chromosome 1"/>
</dbReference>
<feature type="region of interest" description="Disordered" evidence="1">
    <location>
        <begin position="44"/>
        <end position="68"/>
    </location>
</feature>
<gene>
    <name evidence="2" type="ORF">NCTC8272_03903</name>
</gene>
<dbReference type="EMBL" id="LR134149">
    <property type="protein sequence ID" value="VEA41474.1"/>
    <property type="molecule type" value="Genomic_DNA"/>
</dbReference>
<protein>
    <submittedName>
        <fullName evidence="2">Uncharacterized protein</fullName>
    </submittedName>
</protein>
<proteinExistence type="predicted"/>